<dbReference type="PROSITE" id="PS00688">
    <property type="entry name" value="SIGMA54_INTERACT_3"/>
    <property type="match status" value="1"/>
</dbReference>
<dbReference type="EMBL" id="OUNR01000012">
    <property type="protein sequence ID" value="SPP64418.1"/>
    <property type="molecule type" value="Genomic_DNA"/>
</dbReference>
<evidence type="ECO:0000256" key="1">
    <source>
        <dbReference type="ARBA" id="ARBA00022741"/>
    </source>
</evidence>
<dbReference type="SUPFAM" id="SSF46689">
    <property type="entry name" value="Homeodomain-like"/>
    <property type="match status" value="1"/>
</dbReference>
<dbReference type="Pfam" id="PF02954">
    <property type="entry name" value="HTH_8"/>
    <property type="match status" value="1"/>
</dbReference>
<gene>
    <name evidence="7" type="ORF">NITLEN_20057</name>
</gene>
<name>A0A330L3M7_9BACT</name>
<dbReference type="Gene3D" id="1.10.10.60">
    <property type="entry name" value="Homeodomain-like"/>
    <property type="match status" value="1"/>
</dbReference>
<dbReference type="SUPFAM" id="SSF55781">
    <property type="entry name" value="GAF domain-like"/>
    <property type="match status" value="1"/>
</dbReference>
<dbReference type="InterPro" id="IPR003018">
    <property type="entry name" value="GAF"/>
</dbReference>
<dbReference type="Gene3D" id="3.30.450.40">
    <property type="match status" value="1"/>
</dbReference>
<dbReference type="Pfam" id="PF01590">
    <property type="entry name" value="GAF"/>
    <property type="match status" value="1"/>
</dbReference>
<dbReference type="Proteomes" id="UP000248168">
    <property type="component" value="Unassembled WGS sequence"/>
</dbReference>
<keyword evidence="1" id="KW-0547">Nucleotide-binding</keyword>
<dbReference type="GO" id="GO:0043565">
    <property type="term" value="F:sequence-specific DNA binding"/>
    <property type="evidence" value="ECO:0007669"/>
    <property type="project" value="InterPro"/>
</dbReference>
<evidence type="ECO:0000256" key="3">
    <source>
        <dbReference type="ARBA" id="ARBA00023015"/>
    </source>
</evidence>
<dbReference type="SMART" id="SM00382">
    <property type="entry name" value="AAA"/>
    <property type="match status" value="1"/>
</dbReference>
<evidence type="ECO:0000256" key="2">
    <source>
        <dbReference type="ARBA" id="ARBA00022840"/>
    </source>
</evidence>
<dbReference type="InterPro" id="IPR025943">
    <property type="entry name" value="Sigma_54_int_dom_ATP-bd_2"/>
</dbReference>
<dbReference type="InterPro" id="IPR025944">
    <property type="entry name" value="Sigma_54_int_dom_CS"/>
</dbReference>
<keyword evidence="4" id="KW-0238">DNA-binding</keyword>
<dbReference type="PANTHER" id="PTHR32071:SF123">
    <property type="entry name" value="DNA-BINDING TRANSCRIPTIONAL ACTIVATOR HYFR-RELATED"/>
    <property type="match status" value="1"/>
</dbReference>
<dbReference type="CDD" id="cd00009">
    <property type="entry name" value="AAA"/>
    <property type="match status" value="1"/>
</dbReference>
<dbReference type="SUPFAM" id="SSF52540">
    <property type="entry name" value="P-loop containing nucleoside triphosphate hydrolases"/>
    <property type="match status" value="1"/>
</dbReference>
<dbReference type="SMART" id="SM00065">
    <property type="entry name" value="GAF"/>
    <property type="match status" value="1"/>
</dbReference>
<keyword evidence="8" id="KW-1185">Reference proteome</keyword>
<dbReference type="InterPro" id="IPR003593">
    <property type="entry name" value="AAA+_ATPase"/>
</dbReference>
<dbReference type="GO" id="GO:0006355">
    <property type="term" value="P:regulation of DNA-templated transcription"/>
    <property type="evidence" value="ECO:0007669"/>
    <property type="project" value="InterPro"/>
</dbReference>
<dbReference type="Gene3D" id="1.10.8.60">
    <property type="match status" value="1"/>
</dbReference>
<dbReference type="PANTHER" id="PTHR32071">
    <property type="entry name" value="TRANSCRIPTIONAL REGULATORY PROTEIN"/>
    <property type="match status" value="1"/>
</dbReference>
<proteinExistence type="predicted"/>
<organism evidence="7 8">
    <name type="scientific">Nitrospira lenta</name>
    <dbReference type="NCBI Taxonomy" id="1436998"/>
    <lineage>
        <taxon>Bacteria</taxon>
        <taxon>Pseudomonadati</taxon>
        <taxon>Nitrospirota</taxon>
        <taxon>Nitrospiria</taxon>
        <taxon>Nitrospirales</taxon>
        <taxon>Nitrospiraceae</taxon>
        <taxon>Nitrospira</taxon>
    </lineage>
</organism>
<dbReference type="GO" id="GO:0005524">
    <property type="term" value="F:ATP binding"/>
    <property type="evidence" value="ECO:0007669"/>
    <property type="project" value="UniProtKB-KW"/>
</dbReference>
<evidence type="ECO:0000313" key="7">
    <source>
        <dbReference type="EMBL" id="SPP64418.1"/>
    </source>
</evidence>
<dbReference type="OrthoDB" id="9771372at2"/>
<protein>
    <recommendedName>
        <fullName evidence="6">Sigma-54 factor interaction domain-containing protein</fullName>
    </recommendedName>
</protein>
<dbReference type="Pfam" id="PF25601">
    <property type="entry name" value="AAA_lid_14"/>
    <property type="match status" value="1"/>
</dbReference>
<keyword evidence="3" id="KW-0805">Transcription regulation</keyword>
<dbReference type="Pfam" id="PF00158">
    <property type="entry name" value="Sigma54_activat"/>
    <property type="match status" value="1"/>
</dbReference>
<evidence type="ECO:0000259" key="6">
    <source>
        <dbReference type="PROSITE" id="PS50045"/>
    </source>
</evidence>
<evidence type="ECO:0000256" key="5">
    <source>
        <dbReference type="ARBA" id="ARBA00023163"/>
    </source>
</evidence>
<dbReference type="InterPro" id="IPR002078">
    <property type="entry name" value="Sigma_54_int"/>
</dbReference>
<keyword evidence="5" id="KW-0804">Transcription</keyword>
<sequence>MPTGPAPDRSTSPRAILERITLQMASSLDLQVVLDTITQGLVEELDAAFARIWLLGLGDLCADCYKAADCANRSRCLHLEASAGLYTNLKGEYRRIPLGALKIGKIAQGSSAIFTNDVLGDDRLPNKQWMLDNGLRSFAGYPLKFRWELLGVIAMFGRRPLSGEEFERLAVFANEAAIAIKNAQLFTEVQQLKDRLQAENLYLREEIKLEHNFDEIIGESQSVKAVLRSIEQVAPTDSTVLIHGDTGTGKELIARAIHHMSPRRVRTLVKVNCGAIPANLIESELFGHEKGSFTGALQRRIGRFELADGGTIFLDEVGELPLDAQVKLLRVLQEREFERVGSGHSTKVDVRVIVATNRDLHAAVKAGSFRADLFYRLNVFPIEVPPLSARAADIPSLVNRFITKCSTKLGKRFDGVSHATMDRLMAYSWPGNIRELENVIERATILANGPMLQIDEVMLPGNSAPLLPVADSLEEVERAHILRILQDVNWVIEGKQGAATRLGLHPNTLRSRMQKLGIKKPLSTA</sequence>
<reference evidence="8" key="1">
    <citation type="submission" date="2018-04" db="EMBL/GenBank/DDBJ databases">
        <authorList>
            <person name="Lucker S."/>
            <person name="Sakoula D."/>
        </authorList>
    </citation>
    <scope>NUCLEOTIDE SEQUENCE [LARGE SCALE GENOMIC DNA]</scope>
</reference>
<dbReference type="InterPro" id="IPR058031">
    <property type="entry name" value="AAA_lid_NorR"/>
</dbReference>
<keyword evidence="2" id="KW-0067">ATP-binding</keyword>
<dbReference type="Gene3D" id="3.40.50.300">
    <property type="entry name" value="P-loop containing nucleotide triphosphate hydrolases"/>
    <property type="match status" value="1"/>
</dbReference>
<dbReference type="InterPro" id="IPR025662">
    <property type="entry name" value="Sigma_54_int_dom_ATP-bd_1"/>
</dbReference>
<dbReference type="InParanoid" id="A0A330L3M7"/>
<dbReference type="InterPro" id="IPR002197">
    <property type="entry name" value="HTH_Fis"/>
</dbReference>
<dbReference type="InterPro" id="IPR027417">
    <property type="entry name" value="P-loop_NTPase"/>
</dbReference>
<dbReference type="InterPro" id="IPR009057">
    <property type="entry name" value="Homeodomain-like_sf"/>
</dbReference>
<dbReference type="InterPro" id="IPR029016">
    <property type="entry name" value="GAF-like_dom_sf"/>
</dbReference>
<dbReference type="AlphaFoldDB" id="A0A330L3M7"/>
<evidence type="ECO:0000313" key="8">
    <source>
        <dbReference type="Proteomes" id="UP000248168"/>
    </source>
</evidence>
<dbReference type="PROSITE" id="PS00675">
    <property type="entry name" value="SIGMA54_INTERACT_1"/>
    <property type="match status" value="1"/>
</dbReference>
<evidence type="ECO:0000256" key="4">
    <source>
        <dbReference type="ARBA" id="ARBA00023125"/>
    </source>
</evidence>
<feature type="domain" description="Sigma-54 factor interaction" evidence="6">
    <location>
        <begin position="216"/>
        <end position="445"/>
    </location>
</feature>
<dbReference type="PROSITE" id="PS00676">
    <property type="entry name" value="SIGMA54_INTERACT_2"/>
    <property type="match status" value="1"/>
</dbReference>
<dbReference type="PROSITE" id="PS50045">
    <property type="entry name" value="SIGMA54_INTERACT_4"/>
    <property type="match status" value="1"/>
</dbReference>
<accession>A0A330L3M7</accession>
<dbReference type="FunFam" id="3.40.50.300:FF:000006">
    <property type="entry name" value="DNA-binding transcriptional regulator NtrC"/>
    <property type="match status" value="1"/>
</dbReference>